<dbReference type="EMBL" id="FLRE01002011">
    <property type="protein sequence ID" value="SBT57789.1"/>
    <property type="molecule type" value="Genomic_DNA"/>
</dbReference>
<evidence type="ECO:0000313" key="4">
    <source>
        <dbReference type="Proteomes" id="UP000078550"/>
    </source>
</evidence>
<organism evidence="3 5">
    <name type="scientific">Plasmodium ovale wallikeri</name>
    <dbReference type="NCBI Taxonomy" id="864142"/>
    <lineage>
        <taxon>Eukaryota</taxon>
        <taxon>Sar</taxon>
        <taxon>Alveolata</taxon>
        <taxon>Apicomplexa</taxon>
        <taxon>Aconoidasida</taxon>
        <taxon>Haemosporida</taxon>
        <taxon>Plasmodiidae</taxon>
        <taxon>Plasmodium</taxon>
        <taxon>Plasmodium (Plasmodium)</taxon>
    </lineage>
</organism>
<evidence type="ECO:0000313" key="3">
    <source>
        <dbReference type="EMBL" id="SBT58425.1"/>
    </source>
</evidence>
<protein>
    <submittedName>
        <fullName evidence="3">PIR Superfamily Protein</fullName>
    </submittedName>
</protein>
<reference evidence="4 5" key="1">
    <citation type="submission" date="2016-05" db="EMBL/GenBank/DDBJ databases">
        <authorList>
            <person name="Naeem Raeece"/>
        </authorList>
    </citation>
    <scope>NUCLEOTIDE SEQUENCE [LARGE SCALE GENOMIC DNA]</scope>
</reference>
<dbReference type="AlphaFoldDB" id="A0A1A9AP26"/>
<evidence type="ECO:0000313" key="2">
    <source>
        <dbReference type="EMBL" id="SBT57789.1"/>
    </source>
</evidence>
<accession>A0A1A9AP26</accession>
<sequence>MFKNTQTDFFLSNGHTENLSHLPSHVLNDAMNNSENFEIFSSYCKSIENTLPKYKEICDLCSKVARNLLYLEDMRTNDTSFFNKHCYDLSYWLYDYVYNYLNYAEINEYFDRIIGQLHAAWTNVSNEISDKPEEQCFPQIIDYNNKYVKSIKVLNDYVENYCTIKEDINKKGEGRKYCKYLIGAISQYHAFEELCKRKEEYDCKKLIEDYNKYNPINLLSKLSCNVNDNPQYSHYANLLTQTLEPDNLSPNDMVESIVKSMNTYNTSPILLFLKKIFKSSNFDLTAIGGFSFVGIFIIFFILYKYTPFSPLLRSCMCKKRMSKYNTEQDEAKNVSYENSESYLMTKHKMAHLLAYHTITKDS</sequence>
<dbReference type="Pfam" id="PF05795">
    <property type="entry name" value="Plasmodium_Vir"/>
    <property type="match status" value="1"/>
</dbReference>
<proteinExistence type="predicted"/>
<dbReference type="EMBL" id="FLRD01001873">
    <property type="protein sequence ID" value="SBT58425.1"/>
    <property type="molecule type" value="Genomic_DNA"/>
</dbReference>
<keyword evidence="1" id="KW-0472">Membrane</keyword>
<evidence type="ECO:0000256" key="1">
    <source>
        <dbReference type="SAM" id="Phobius"/>
    </source>
</evidence>
<feature type="transmembrane region" description="Helical" evidence="1">
    <location>
        <begin position="284"/>
        <end position="303"/>
    </location>
</feature>
<name>A0A1A9AP26_PLAOA</name>
<gene>
    <name evidence="3" type="ORF">POVWA1_087600</name>
    <name evidence="2" type="ORF">POVWA2_081600</name>
</gene>
<dbReference type="Proteomes" id="UP000078550">
    <property type="component" value="Unassembled WGS sequence"/>
</dbReference>
<dbReference type="InterPro" id="IPR008780">
    <property type="entry name" value="Plasmodium_Vir"/>
</dbReference>
<dbReference type="Proteomes" id="UP000078555">
    <property type="component" value="Unassembled WGS sequence"/>
</dbReference>
<keyword evidence="1" id="KW-0812">Transmembrane</keyword>
<reference evidence="3" key="2">
    <citation type="submission" date="2016-05" db="EMBL/GenBank/DDBJ databases">
        <authorList>
            <person name="Lavstsen T."/>
            <person name="Jespersen J.S."/>
        </authorList>
    </citation>
    <scope>NUCLEOTIDE SEQUENCE [LARGE SCALE GENOMIC DNA]</scope>
</reference>
<evidence type="ECO:0000313" key="5">
    <source>
        <dbReference type="Proteomes" id="UP000078555"/>
    </source>
</evidence>
<keyword evidence="5" id="KW-1185">Reference proteome</keyword>
<keyword evidence="1" id="KW-1133">Transmembrane helix</keyword>